<dbReference type="RefSeq" id="WP_062447516.1">
    <property type="nucleotide sequence ID" value="NZ_BMCJ01000002.1"/>
</dbReference>
<accession>A0ABQ1NZN7</accession>
<dbReference type="SUPFAM" id="SSF53474">
    <property type="entry name" value="alpha/beta-Hydrolases"/>
    <property type="match status" value="1"/>
</dbReference>
<dbReference type="PANTHER" id="PTHR47381:SF3">
    <property type="entry name" value="ALPHA_BETA-HYDROLASES SUPERFAMILY PROTEIN"/>
    <property type="match status" value="1"/>
</dbReference>
<name>A0ABQ1NZN7_9BACI</name>
<dbReference type="EMBL" id="BMCJ01000002">
    <property type="protein sequence ID" value="GGC83936.1"/>
    <property type="molecule type" value="Genomic_DNA"/>
</dbReference>
<sequence length="341" mass="37815">MWEPDDYLDALYKKTMESHAYDFGKEKDRIRLKEKLAYSLGRFPVNNKEFNEETISESETAEYYREQIVIKSVDGLVMPMYILTPKQKKKEYPAVLALHGHGYGSGEVVGLSLDGSEAEGSVGIHHHFGIELVRRGMKVIAPELVGFGDRRLIEDKKKEKANSCYRLAVNLLMHGKTLAGLRVHEAIRALDYIGELKDVEQDRLGIMGFSGGGLIAALTAILDNRIHATVLSGFTNTFRESILASDHCLDNYIPGLLTIAELPELIGLIHPRALFIETGTNDGCFPITGARSAIDRISHIYNSTSTGGSFGYDIFEGGHEVNGRMALDWLKNQLIIGGEKS</sequence>
<dbReference type="InterPro" id="IPR029058">
    <property type="entry name" value="AB_hydrolase_fold"/>
</dbReference>
<organism evidence="1 2">
    <name type="scientific">Thalassobacillus devorans</name>
    <dbReference type="NCBI Taxonomy" id="279813"/>
    <lineage>
        <taxon>Bacteria</taxon>
        <taxon>Bacillati</taxon>
        <taxon>Bacillota</taxon>
        <taxon>Bacilli</taxon>
        <taxon>Bacillales</taxon>
        <taxon>Bacillaceae</taxon>
        <taxon>Thalassobacillus</taxon>
    </lineage>
</organism>
<keyword evidence="2" id="KW-1185">Reference proteome</keyword>
<dbReference type="PANTHER" id="PTHR47381">
    <property type="entry name" value="ALPHA/BETA-HYDROLASES SUPERFAMILY PROTEIN"/>
    <property type="match status" value="1"/>
</dbReference>
<proteinExistence type="predicted"/>
<evidence type="ECO:0008006" key="3">
    <source>
        <dbReference type="Google" id="ProtNLM"/>
    </source>
</evidence>
<evidence type="ECO:0000313" key="1">
    <source>
        <dbReference type="EMBL" id="GGC83936.1"/>
    </source>
</evidence>
<protein>
    <recommendedName>
        <fullName evidence="3">Dienelactone hydrolase</fullName>
    </recommendedName>
</protein>
<reference evidence="2" key="1">
    <citation type="journal article" date="2019" name="Int. J. Syst. Evol. Microbiol.">
        <title>The Global Catalogue of Microorganisms (GCM) 10K type strain sequencing project: providing services to taxonomists for standard genome sequencing and annotation.</title>
        <authorList>
            <consortium name="The Broad Institute Genomics Platform"/>
            <consortium name="The Broad Institute Genome Sequencing Center for Infectious Disease"/>
            <person name="Wu L."/>
            <person name="Ma J."/>
        </authorList>
    </citation>
    <scope>NUCLEOTIDE SEQUENCE [LARGE SCALE GENOMIC DNA]</scope>
    <source>
        <strain evidence="2">CCM 7282</strain>
    </source>
</reference>
<dbReference type="Pfam" id="PF12715">
    <property type="entry name" value="Abhydrolase_7"/>
    <property type="match status" value="1"/>
</dbReference>
<dbReference type="Gene3D" id="3.40.50.1820">
    <property type="entry name" value="alpha/beta hydrolase"/>
    <property type="match status" value="1"/>
</dbReference>
<dbReference type="InterPro" id="IPR025890">
    <property type="entry name" value="Abhydrolase_bac"/>
</dbReference>
<dbReference type="Proteomes" id="UP000619534">
    <property type="component" value="Unassembled WGS sequence"/>
</dbReference>
<gene>
    <name evidence="1" type="ORF">GCM10007216_13200</name>
</gene>
<evidence type="ECO:0000313" key="2">
    <source>
        <dbReference type="Proteomes" id="UP000619534"/>
    </source>
</evidence>
<comment type="caution">
    <text evidence="1">The sequence shown here is derived from an EMBL/GenBank/DDBJ whole genome shotgun (WGS) entry which is preliminary data.</text>
</comment>